<comment type="caution">
    <text evidence="2">The sequence shown here is derived from an EMBL/GenBank/DDBJ whole genome shotgun (WGS) entry which is preliminary data.</text>
</comment>
<dbReference type="InterPro" id="IPR001584">
    <property type="entry name" value="Integrase_cat-core"/>
</dbReference>
<reference evidence="2 3" key="1">
    <citation type="submission" date="2023-01" db="EMBL/GenBank/DDBJ databases">
        <authorList>
            <person name="Whitehead M."/>
        </authorList>
    </citation>
    <scope>NUCLEOTIDE SEQUENCE [LARGE SCALE GENOMIC DNA]</scope>
</reference>
<dbReference type="Pfam" id="PF18701">
    <property type="entry name" value="DUF5641"/>
    <property type="match status" value="1"/>
</dbReference>
<dbReference type="SUPFAM" id="SSF53098">
    <property type="entry name" value="Ribonuclease H-like"/>
    <property type="match status" value="1"/>
</dbReference>
<dbReference type="Proteomes" id="UP001160148">
    <property type="component" value="Unassembled WGS sequence"/>
</dbReference>
<accession>A0AAV0X0D4</accession>
<dbReference type="PROSITE" id="PS50994">
    <property type="entry name" value="INTEGRASE"/>
    <property type="match status" value="1"/>
</dbReference>
<sequence length="314" mass="35261">MADLPSTRVQQCRPFSNVGMDYGGPFTIKESQRRNSKTHKAYLGLFVCLSTKAVHLEVVTDLTTEAFLASFDRFVARRGIPVQIYSDCGTNYVGAAKQLQTLFHDAATKEALHARVPCQWRFNPPAAPHFGGIWEAAIKSTKLHLKKVVGNQVYTLEELMTLITRIEGVLNSRPLVAVSTDPNDLSVLTPGHFLIGQPILAIPEHDISDIPQNRLKRWQLVRQALQSFWKRWSREYLHTLQSRKKWFHQNPSLGVGDVVVINSPSRPPLMWQLGRVIDVHPGADQVVRVATIKTAEGILKRPVVKLVKLPTDNA</sequence>
<evidence type="ECO:0000313" key="2">
    <source>
        <dbReference type="EMBL" id="CAI6361196.1"/>
    </source>
</evidence>
<dbReference type="EMBL" id="CARXXK010000003">
    <property type="protein sequence ID" value="CAI6361196.1"/>
    <property type="molecule type" value="Genomic_DNA"/>
</dbReference>
<dbReference type="PANTHER" id="PTHR47331:SF1">
    <property type="entry name" value="GAG-LIKE PROTEIN"/>
    <property type="match status" value="1"/>
</dbReference>
<proteinExistence type="predicted"/>
<keyword evidence="3" id="KW-1185">Reference proteome</keyword>
<dbReference type="InterPro" id="IPR036397">
    <property type="entry name" value="RNaseH_sf"/>
</dbReference>
<dbReference type="AlphaFoldDB" id="A0AAV0X0D4"/>
<dbReference type="InterPro" id="IPR012337">
    <property type="entry name" value="RNaseH-like_sf"/>
</dbReference>
<evidence type="ECO:0000259" key="1">
    <source>
        <dbReference type="PROSITE" id="PS50994"/>
    </source>
</evidence>
<protein>
    <recommendedName>
        <fullName evidence="1">Integrase catalytic domain-containing protein</fullName>
    </recommendedName>
</protein>
<dbReference type="InterPro" id="IPR040676">
    <property type="entry name" value="DUF5641"/>
</dbReference>
<organism evidence="2 3">
    <name type="scientific">Macrosiphum euphorbiae</name>
    <name type="common">potato aphid</name>
    <dbReference type="NCBI Taxonomy" id="13131"/>
    <lineage>
        <taxon>Eukaryota</taxon>
        <taxon>Metazoa</taxon>
        <taxon>Ecdysozoa</taxon>
        <taxon>Arthropoda</taxon>
        <taxon>Hexapoda</taxon>
        <taxon>Insecta</taxon>
        <taxon>Pterygota</taxon>
        <taxon>Neoptera</taxon>
        <taxon>Paraneoptera</taxon>
        <taxon>Hemiptera</taxon>
        <taxon>Sternorrhyncha</taxon>
        <taxon>Aphidomorpha</taxon>
        <taxon>Aphidoidea</taxon>
        <taxon>Aphididae</taxon>
        <taxon>Macrosiphini</taxon>
        <taxon>Macrosiphum</taxon>
    </lineage>
</organism>
<dbReference type="GO" id="GO:0015074">
    <property type="term" value="P:DNA integration"/>
    <property type="evidence" value="ECO:0007669"/>
    <property type="project" value="InterPro"/>
</dbReference>
<dbReference type="Gene3D" id="3.30.420.10">
    <property type="entry name" value="Ribonuclease H-like superfamily/Ribonuclease H"/>
    <property type="match status" value="1"/>
</dbReference>
<evidence type="ECO:0000313" key="3">
    <source>
        <dbReference type="Proteomes" id="UP001160148"/>
    </source>
</evidence>
<dbReference type="PANTHER" id="PTHR47331">
    <property type="entry name" value="PHD-TYPE DOMAIN-CONTAINING PROTEIN"/>
    <property type="match status" value="1"/>
</dbReference>
<name>A0AAV0X0D4_9HEMI</name>
<dbReference type="GO" id="GO:0003676">
    <property type="term" value="F:nucleic acid binding"/>
    <property type="evidence" value="ECO:0007669"/>
    <property type="project" value="InterPro"/>
</dbReference>
<gene>
    <name evidence="2" type="ORF">MEUPH1_LOCUS16406</name>
</gene>
<feature type="domain" description="Integrase catalytic" evidence="1">
    <location>
        <begin position="10"/>
        <end position="198"/>
    </location>
</feature>